<feature type="region of interest" description="Disordered" evidence="1">
    <location>
        <begin position="126"/>
        <end position="146"/>
    </location>
</feature>
<dbReference type="InterPro" id="IPR010736">
    <property type="entry name" value="SHIPPO-rpt"/>
</dbReference>
<dbReference type="PANTHER" id="PTHR21580">
    <property type="entry name" value="SHIPPO-1-RELATED"/>
    <property type="match status" value="1"/>
</dbReference>
<name>A0A8J8T137_HALGN</name>
<sequence length="397" mass="44943">MSVTVSDCFEIARSCLNHSKSKQLFSFPQEKRFTQHNRPSTVLCYAQTSDTFTQNGARIGNEPKPDIFLKRDRTPSPGQYRNKSIFDAQEPVAKVQADGTIILMRQEMAAFKTAPREKGQKVIGLDKKTYGPTNSHIPGPGYYQDQRNFKGMTKGPTYSIRIKTNKELFKITDNPGPGQYSSQQYRGDGMQLLSQYKSMRIPGISSQKSSLSRSKKIITPGPGEYDNDEQILKKIVKFNENQGVTFAGSTKKSIFNQESITPGPGTYKAPSEFGHYISKDFLEKQAYSRAVSTRPDYTLDKMSNLQEHHRNTRHTFYSQRTIPNQGTGSSYHQSGFSTGGRSQYQRGYFNEQVGVHHPFAVPLVQIRSNRRQSSSGQYRKVKKILASSNDMRKSYND</sequence>
<feature type="region of interest" description="Disordered" evidence="1">
    <location>
        <begin position="366"/>
        <end position="397"/>
    </location>
</feature>
<dbReference type="Pfam" id="PF07004">
    <property type="entry name" value="SHIPPO-rpt"/>
    <property type="match status" value="4"/>
</dbReference>
<reference evidence="2" key="1">
    <citation type="submission" date="2019-06" db="EMBL/GenBank/DDBJ databases">
        <authorList>
            <person name="Zheng W."/>
        </authorList>
    </citation>
    <scope>NUCLEOTIDE SEQUENCE</scope>
    <source>
        <strain evidence="2">QDHG01</strain>
    </source>
</reference>
<dbReference type="Proteomes" id="UP000785679">
    <property type="component" value="Unassembled WGS sequence"/>
</dbReference>
<protein>
    <recommendedName>
        <fullName evidence="4">Sperm-tail PG-rich repeat-containing protein 2</fullName>
    </recommendedName>
</protein>
<evidence type="ECO:0008006" key="4">
    <source>
        <dbReference type="Google" id="ProtNLM"/>
    </source>
</evidence>
<dbReference type="OrthoDB" id="429991at2759"/>
<accession>A0A8J8T137</accession>
<gene>
    <name evidence="2" type="ORF">FGO68_gene12322</name>
</gene>
<dbReference type="EMBL" id="RRYP01010580">
    <property type="protein sequence ID" value="TNV78289.1"/>
    <property type="molecule type" value="Genomic_DNA"/>
</dbReference>
<comment type="caution">
    <text evidence="2">The sequence shown here is derived from an EMBL/GenBank/DDBJ whole genome shotgun (WGS) entry which is preliminary data.</text>
</comment>
<keyword evidence="3" id="KW-1185">Reference proteome</keyword>
<evidence type="ECO:0000313" key="3">
    <source>
        <dbReference type="Proteomes" id="UP000785679"/>
    </source>
</evidence>
<dbReference type="AlphaFoldDB" id="A0A8J8T137"/>
<feature type="region of interest" description="Disordered" evidence="1">
    <location>
        <begin position="203"/>
        <end position="223"/>
    </location>
</feature>
<proteinExistence type="predicted"/>
<evidence type="ECO:0000313" key="2">
    <source>
        <dbReference type="EMBL" id="TNV78289.1"/>
    </source>
</evidence>
<dbReference type="InterPro" id="IPR051291">
    <property type="entry name" value="CIMAP"/>
</dbReference>
<evidence type="ECO:0000256" key="1">
    <source>
        <dbReference type="SAM" id="MobiDB-lite"/>
    </source>
</evidence>
<organism evidence="2 3">
    <name type="scientific">Halteria grandinella</name>
    <dbReference type="NCBI Taxonomy" id="5974"/>
    <lineage>
        <taxon>Eukaryota</taxon>
        <taxon>Sar</taxon>
        <taxon>Alveolata</taxon>
        <taxon>Ciliophora</taxon>
        <taxon>Intramacronucleata</taxon>
        <taxon>Spirotrichea</taxon>
        <taxon>Stichotrichia</taxon>
        <taxon>Sporadotrichida</taxon>
        <taxon>Halteriidae</taxon>
        <taxon>Halteria</taxon>
    </lineage>
</organism>